<comment type="caution">
    <text evidence="1">The sequence shown here is derived from an EMBL/GenBank/DDBJ whole genome shotgun (WGS) entry which is preliminary data.</text>
</comment>
<protein>
    <submittedName>
        <fullName evidence="1">Uncharacterized protein</fullName>
    </submittedName>
</protein>
<reference evidence="1 2" key="1">
    <citation type="submission" date="2020-11" db="EMBL/GenBank/DDBJ databases">
        <authorList>
            <person name="Lassalle F."/>
        </authorList>
    </citation>
    <scope>NUCLEOTIDE SEQUENCE [LARGE SCALE GENOMIC DNA]</scope>
    <source>
        <strain evidence="1 2">JC140</strain>
    </source>
</reference>
<keyword evidence="2" id="KW-1185">Reference proteome</keyword>
<dbReference type="Proteomes" id="UP000606921">
    <property type="component" value="Unassembled WGS sequence"/>
</dbReference>
<dbReference type="EMBL" id="CABFWF030000013">
    <property type="protein sequence ID" value="CAD7044765.1"/>
    <property type="molecule type" value="Genomic_DNA"/>
</dbReference>
<name>A0ABM8PRP4_9HYPH</name>
<organism evidence="1 2">
    <name type="scientific">Pseudorhizobium endolithicum</name>
    <dbReference type="NCBI Taxonomy" id="1191678"/>
    <lineage>
        <taxon>Bacteria</taxon>
        <taxon>Pseudomonadati</taxon>
        <taxon>Pseudomonadota</taxon>
        <taxon>Alphaproteobacteria</taxon>
        <taxon>Hyphomicrobiales</taxon>
        <taxon>Rhizobiaceae</taxon>
        <taxon>Rhizobium/Agrobacterium group</taxon>
        <taxon>Pseudorhizobium</taxon>
    </lineage>
</organism>
<sequence length="185" mass="20359">MRDPKLELLQELAFARRQYDSDVRMGVSSAVGAVTKYVEALVDAGEADPQLLIPLINLDGALADAMRGISNEHIAVSKYEGGSKIPLHEAYAWGVASAVVSLHKEAGDDLATAVRRISVSRPHFESAKLKEYRKRISRGDRTVPPASLESYEDTLRIWKQADELTPRERASGALNAFQSLTKQKV</sequence>
<evidence type="ECO:0000313" key="1">
    <source>
        <dbReference type="EMBL" id="CAD7044765.1"/>
    </source>
</evidence>
<dbReference type="RefSeq" id="WP_142593233.1">
    <property type="nucleotide sequence ID" value="NZ_CABFWF030000013.1"/>
</dbReference>
<evidence type="ECO:0000313" key="2">
    <source>
        <dbReference type="Proteomes" id="UP000606921"/>
    </source>
</evidence>
<gene>
    <name evidence="1" type="ORF">REJC140_03865</name>
</gene>
<accession>A0ABM8PRP4</accession>
<proteinExistence type="predicted"/>